<dbReference type="Proteomes" id="UP001143856">
    <property type="component" value="Unassembled WGS sequence"/>
</dbReference>
<protein>
    <submittedName>
        <fullName evidence="1">Uncharacterized protein</fullName>
    </submittedName>
</protein>
<gene>
    <name evidence="1" type="ORF">NUW58_g2247</name>
</gene>
<reference evidence="1" key="1">
    <citation type="submission" date="2022-10" db="EMBL/GenBank/DDBJ databases">
        <title>Genome Sequence of Xylaria curta.</title>
        <authorList>
            <person name="Buettner E."/>
        </authorList>
    </citation>
    <scope>NUCLEOTIDE SEQUENCE</scope>
    <source>
        <strain evidence="1">Babe10</strain>
    </source>
</reference>
<organism evidence="1 2">
    <name type="scientific">Xylaria curta</name>
    <dbReference type="NCBI Taxonomy" id="42375"/>
    <lineage>
        <taxon>Eukaryota</taxon>
        <taxon>Fungi</taxon>
        <taxon>Dikarya</taxon>
        <taxon>Ascomycota</taxon>
        <taxon>Pezizomycotina</taxon>
        <taxon>Sordariomycetes</taxon>
        <taxon>Xylariomycetidae</taxon>
        <taxon>Xylariales</taxon>
        <taxon>Xylariaceae</taxon>
        <taxon>Xylaria</taxon>
    </lineage>
</organism>
<name>A0ACC1PJ72_9PEZI</name>
<evidence type="ECO:0000313" key="2">
    <source>
        <dbReference type="Proteomes" id="UP001143856"/>
    </source>
</evidence>
<evidence type="ECO:0000313" key="1">
    <source>
        <dbReference type="EMBL" id="KAJ2992199.1"/>
    </source>
</evidence>
<accession>A0ACC1PJ72</accession>
<keyword evidence="2" id="KW-1185">Reference proteome</keyword>
<comment type="caution">
    <text evidence="1">The sequence shown here is derived from an EMBL/GenBank/DDBJ whole genome shotgun (WGS) entry which is preliminary data.</text>
</comment>
<sequence>MTSVPSSSSPAGTEAGRHFQLPPRTEKRTQASTMFSTTAKNLTSNVPFRWRPDQVRIFEDWIRFKGPNVMSADLVPLLRALDLDGYEDVRNERGECVHDLIIVKVRRKLTRTKSEMKNELEGRPKADIGGQRMRATPERVELRSTGIANMGLPDVNFLKRTEESGRDETITNTTTNTTENDFGGFRLDPRVLQYNENSSDYRSQANIPSTIVRGPWRLDYQHLPRLSLPKQGDNIGAHTAMPVPASTPMDAPKRMGQRQPMQTATSRSELRFKDVATRGLSNSSLLVCMDKLKAVMREFATIIDQLPESTTAAALGTAAYDAELDIEHLESLVGEYLED</sequence>
<dbReference type="EMBL" id="JAPDGR010000283">
    <property type="protein sequence ID" value="KAJ2992199.1"/>
    <property type="molecule type" value="Genomic_DNA"/>
</dbReference>
<proteinExistence type="predicted"/>